<dbReference type="EMBL" id="LDJP01000070">
    <property type="protein sequence ID" value="KRG83517.1"/>
    <property type="molecule type" value="Genomic_DNA"/>
</dbReference>
<gene>
    <name evidence="1" type="ORF">ABB34_11965</name>
</gene>
<comment type="caution">
    <text evidence="1">The sequence shown here is derived from an EMBL/GenBank/DDBJ whole genome shotgun (WGS) entry which is preliminary data.</text>
</comment>
<dbReference type="AlphaFoldDB" id="A0A0R0DND0"/>
<accession>A0A0R0DND0</accession>
<dbReference type="PATRIC" id="fig|659018.3.peg.2529"/>
<dbReference type="InterPro" id="IPR021457">
    <property type="entry name" value="DUF3108"/>
</dbReference>
<evidence type="ECO:0000313" key="1">
    <source>
        <dbReference type="EMBL" id="KRG83517.1"/>
    </source>
</evidence>
<evidence type="ECO:0008006" key="3">
    <source>
        <dbReference type="Google" id="ProtNLM"/>
    </source>
</evidence>
<dbReference type="Proteomes" id="UP000050940">
    <property type="component" value="Unassembled WGS sequence"/>
</dbReference>
<sequence>MLLALGLALAAVTAADLHIDRLQPGTATYLVYNHGPAGSGISHATLATSKITRKRIDGADAWVIEQTWENEAGITHTARTVHAAGDLATLAQTSTWNRPTGSFTTTVVPADGRGTIEGELPAERRMAMDSGFATMKDGWWFNWHSDLALLPLLPYERGGTLRVHLFDVGMPAPMDVDYTVIGERTLVGGDGGTRYDCWLVETESGMEGSGNYQRFWIDKQRRVVVKEEDVYNGQYRSKVLLSVPAMVEFPLPATASP</sequence>
<keyword evidence="2" id="KW-1185">Reference proteome</keyword>
<evidence type="ECO:0000313" key="2">
    <source>
        <dbReference type="Proteomes" id="UP000050940"/>
    </source>
</evidence>
<protein>
    <recommendedName>
        <fullName evidence="3">DUF3108 domain-containing protein</fullName>
    </recommendedName>
</protein>
<organism evidence="1 2">
    <name type="scientific">Stenotrophomonas daejeonensis</name>
    <dbReference type="NCBI Taxonomy" id="659018"/>
    <lineage>
        <taxon>Bacteria</taxon>
        <taxon>Pseudomonadati</taxon>
        <taxon>Pseudomonadota</taxon>
        <taxon>Gammaproteobacteria</taxon>
        <taxon>Lysobacterales</taxon>
        <taxon>Lysobacteraceae</taxon>
        <taxon>Stenotrophomonas</taxon>
    </lineage>
</organism>
<dbReference type="Pfam" id="PF11306">
    <property type="entry name" value="DUF3108"/>
    <property type="match status" value="1"/>
</dbReference>
<dbReference type="RefSeq" id="WP_057641555.1">
    <property type="nucleotide sequence ID" value="NZ_LDJP01000070.1"/>
</dbReference>
<proteinExistence type="predicted"/>
<dbReference type="OrthoDB" id="6057441at2"/>
<name>A0A0R0DND0_9GAMM</name>
<reference evidence="1 2" key="1">
    <citation type="submission" date="2015-05" db="EMBL/GenBank/DDBJ databases">
        <title>Genome sequencing and analysis of members of genus Stenotrophomonas.</title>
        <authorList>
            <person name="Patil P.P."/>
            <person name="Midha S."/>
            <person name="Patil P.B."/>
        </authorList>
    </citation>
    <scope>NUCLEOTIDE SEQUENCE [LARGE SCALE GENOMIC DNA]</scope>
    <source>
        <strain evidence="1 2">JCM 16244</strain>
    </source>
</reference>